<reference evidence="1 2" key="1">
    <citation type="submission" date="2021-02" db="EMBL/GenBank/DDBJ databases">
        <title>De Novo genome assembly of isolated myxobacteria.</title>
        <authorList>
            <person name="Stevens D.C."/>
        </authorList>
    </citation>
    <scope>NUCLEOTIDE SEQUENCE [LARGE SCALE GENOMIC DNA]</scope>
    <source>
        <strain evidence="2">SCPEA02</strain>
    </source>
</reference>
<protein>
    <submittedName>
        <fullName evidence="1">Uncharacterized protein</fullName>
    </submittedName>
</protein>
<name>A0ABX7NM50_9BACT</name>
<dbReference type="RefSeq" id="WP_206721500.1">
    <property type="nucleotide sequence ID" value="NZ_CP071090.1"/>
</dbReference>
<evidence type="ECO:0000313" key="2">
    <source>
        <dbReference type="Proteomes" id="UP000662747"/>
    </source>
</evidence>
<gene>
    <name evidence="1" type="ORF">JY651_32165</name>
</gene>
<sequence length="176" mass="19024">MAINLADLREAVRNYLSTQVECMVTSIVPAVPNALSPNERFTFSVQAHNAPAPLGIALRNVRYHVQLTNPSSGRLIVPSRTVATAYPTFDTQSQAPGRAPIPVGTEVTEYFLFTGANSDGARLDVGETDSILNLPGRALALGLLEVRVNIFADPDFGFLFPSNQLSRDGRRSVQVV</sequence>
<accession>A0ABX7NM50</accession>
<dbReference type="EMBL" id="CP071090">
    <property type="protein sequence ID" value="QSQ19919.1"/>
    <property type="molecule type" value="Genomic_DNA"/>
</dbReference>
<proteinExistence type="predicted"/>
<dbReference type="Proteomes" id="UP000662747">
    <property type="component" value="Chromosome"/>
</dbReference>
<evidence type="ECO:0000313" key="1">
    <source>
        <dbReference type="EMBL" id="QSQ19919.1"/>
    </source>
</evidence>
<organism evidence="1 2">
    <name type="scientific">Pyxidicoccus parkwayensis</name>
    <dbReference type="NCBI Taxonomy" id="2813578"/>
    <lineage>
        <taxon>Bacteria</taxon>
        <taxon>Pseudomonadati</taxon>
        <taxon>Myxococcota</taxon>
        <taxon>Myxococcia</taxon>
        <taxon>Myxococcales</taxon>
        <taxon>Cystobacterineae</taxon>
        <taxon>Myxococcaceae</taxon>
        <taxon>Pyxidicoccus</taxon>
    </lineage>
</organism>
<keyword evidence="2" id="KW-1185">Reference proteome</keyword>